<evidence type="ECO:0000259" key="2">
    <source>
        <dbReference type="Pfam" id="PF22725"/>
    </source>
</evidence>
<dbReference type="PANTHER" id="PTHR43708:SF3">
    <property type="entry name" value="OXIDOREDUCTASE"/>
    <property type="match status" value="1"/>
</dbReference>
<dbReference type="SUPFAM" id="SSF55347">
    <property type="entry name" value="Glyceraldehyde-3-phosphate dehydrogenase-like, C-terminal domain"/>
    <property type="match status" value="1"/>
</dbReference>
<dbReference type="InterPro" id="IPR000683">
    <property type="entry name" value="Gfo/Idh/MocA-like_OxRdtase_N"/>
</dbReference>
<accession>A0ABU4RXQ3</accession>
<dbReference type="InterPro" id="IPR051317">
    <property type="entry name" value="Gfo/Idh/MocA_oxidoreduct"/>
</dbReference>
<dbReference type="Pfam" id="PF01408">
    <property type="entry name" value="GFO_IDH_MocA"/>
    <property type="match status" value="1"/>
</dbReference>
<dbReference type="Gene3D" id="3.40.50.720">
    <property type="entry name" value="NAD(P)-binding Rossmann-like Domain"/>
    <property type="match status" value="1"/>
</dbReference>
<dbReference type="Proteomes" id="UP001273505">
    <property type="component" value="Unassembled WGS sequence"/>
</dbReference>
<feature type="domain" description="Gfo/Idh/MocA-like oxidoreductase N-terminal" evidence="1">
    <location>
        <begin position="17"/>
        <end position="141"/>
    </location>
</feature>
<keyword evidence="4" id="KW-1185">Reference proteome</keyword>
<protein>
    <submittedName>
        <fullName evidence="3">Gfo/Idh/MocA family oxidoreductase</fullName>
    </submittedName>
</protein>
<gene>
    <name evidence="3" type="ORF">SCD92_06515</name>
</gene>
<sequence>MEFPTNMNSEAKNQPLRTALIGGGINSAVGRVHDVAMRMDHKFDLVAGCFSRDKEVNERSGKSFCIENSRVYDNLKQLLDTEKDNLDVVVVALPTDQHANAIFDILDYGINVITDKPTVSTVEQALQLKQKLENNKKQVFTLFNYTCYPMVKEMRSMLAQGKLGKIHRAMIEMPQDSFLRMRNESTPGNIQQWRLSDGEICGASLDLFTHIHSLMKFLNPAKPVSAFANMRSISQLSAGLIDDVDALIDYDDGSTLSAWYGKAALGYRNGLQVRIFGELGTLEWVQMKPEALIFSDQSGETHLLDRLSPEAFAAQAPNINRFKAGHPAGFIEAFANCYYDIAQTIQHGSSLENPTFKLESAIEGLELARALQTSHTTGNRYDF</sequence>
<name>A0ABU4RXQ3_9GAMM</name>
<dbReference type="RefSeq" id="WP_302723497.1">
    <property type="nucleotide sequence ID" value="NZ_JAULRU010000617.1"/>
</dbReference>
<feature type="domain" description="GFO/IDH/MocA-like oxidoreductase" evidence="2">
    <location>
        <begin position="152"/>
        <end position="283"/>
    </location>
</feature>
<dbReference type="PANTHER" id="PTHR43708">
    <property type="entry name" value="CONSERVED EXPRESSED OXIDOREDUCTASE (EUROFUNG)"/>
    <property type="match status" value="1"/>
</dbReference>
<dbReference type="Gene3D" id="3.30.360.10">
    <property type="entry name" value="Dihydrodipicolinate Reductase, domain 2"/>
    <property type="match status" value="1"/>
</dbReference>
<dbReference type="InterPro" id="IPR055170">
    <property type="entry name" value="GFO_IDH_MocA-like_dom"/>
</dbReference>
<dbReference type="EMBL" id="JAXAFO010000008">
    <property type="protein sequence ID" value="MDX6849006.1"/>
    <property type="molecule type" value="Genomic_DNA"/>
</dbReference>
<comment type="caution">
    <text evidence="3">The sequence shown here is derived from an EMBL/GenBank/DDBJ whole genome shotgun (WGS) entry which is preliminary data.</text>
</comment>
<dbReference type="Pfam" id="PF22725">
    <property type="entry name" value="GFO_IDH_MocA_C3"/>
    <property type="match status" value="1"/>
</dbReference>
<evidence type="ECO:0000313" key="3">
    <source>
        <dbReference type="EMBL" id="MDX6849006.1"/>
    </source>
</evidence>
<proteinExistence type="predicted"/>
<evidence type="ECO:0000313" key="4">
    <source>
        <dbReference type="Proteomes" id="UP001273505"/>
    </source>
</evidence>
<evidence type="ECO:0000259" key="1">
    <source>
        <dbReference type="Pfam" id="PF01408"/>
    </source>
</evidence>
<dbReference type="InterPro" id="IPR036291">
    <property type="entry name" value="NAD(P)-bd_dom_sf"/>
</dbReference>
<reference evidence="3 4" key="1">
    <citation type="submission" date="2023-11" db="EMBL/GenBank/DDBJ databases">
        <title>Gilvimarinus fulvus sp. nov., isolated from the surface of Kelp.</title>
        <authorList>
            <person name="Sun Y.Y."/>
            <person name="Gong Y."/>
            <person name="Du Z.J."/>
        </authorList>
    </citation>
    <scope>NUCLEOTIDE SEQUENCE [LARGE SCALE GENOMIC DNA]</scope>
    <source>
        <strain evidence="3 4">SDUM040013</strain>
    </source>
</reference>
<dbReference type="SUPFAM" id="SSF51735">
    <property type="entry name" value="NAD(P)-binding Rossmann-fold domains"/>
    <property type="match status" value="1"/>
</dbReference>
<organism evidence="3 4">
    <name type="scientific">Gilvimarinus gilvus</name>
    <dbReference type="NCBI Taxonomy" id="3058038"/>
    <lineage>
        <taxon>Bacteria</taxon>
        <taxon>Pseudomonadati</taxon>
        <taxon>Pseudomonadota</taxon>
        <taxon>Gammaproteobacteria</taxon>
        <taxon>Cellvibrionales</taxon>
        <taxon>Cellvibrionaceae</taxon>
        <taxon>Gilvimarinus</taxon>
    </lineage>
</organism>